<reference evidence="13" key="1">
    <citation type="journal article" date="2008" name="Genome Res.">
        <title>The genome of Pelotomaculum thermopropionicum reveals niche-associated evolution in anaerobic microbiota.</title>
        <authorList>
            <person name="Kosaka T."/>
            <person name="Kato S."/>
            <person name="Shimoyama T."/>
            <person name="Ishii S."/>
            <person name="Abe T."/>
            <person name="Watanabe K."/>
        </authorList>
    </citation>
    <scope>NUCLEOTIDE SEQUENCE [LARGE SCALE GENOMIC DNA]</scope>
    <source>
        <strain evidence="13">DSM 13744 / JCM 10971 / SI</strain>
    </source>
</reference>
<dbReference type="UniPathway" id="UPA00266"/>
<comment type="catalytic activity">
    <reaction evidence="9 10">
        <text>(sulfur carrier)-H + L-cysteine = (sulfur carrier)-SH + L-alanine</text>
        <dbReference type="Rhea" id="RHEA:43892"/>
        <dbReference type="Rhea" id="RHEA-COMP:14737"/>
        <dbReference type="Rhea" id="RHEA-COMP:14739"/>
        <dbReference type="ChEBI" id="CHEBI:29917"/>
        <dbReference type="ChEBI" id="CHEBI:35235"/>
        <dbReference type="ChEBI" id="CHEBI:57972"/>
        <dbReference type="ChEBI" id="CHEBI:64428"/>
        <dbReference type="EC" id="2.8.1.7"/>
    </reaction>
</comment>
<dbReference type="Gene3D" id="1.10.260.50">
    <property type="match status" value="1"/>
</dbReference>
<feature type="domain" description="Aminotransferase class V" evidence="11">
    <location>
        <begin position="4"/>
        <end position="366"/>
    </location>
</feature>
<evidence type="ECO:0000256" key="5">
    <source>
        <dbReference type="ARBA" id="ARBA00022723"/>
    </source>
</evidence>
<dbReference type="GO" id="GO:0030170">
    <property type="term" value="F:pyridoxal phosphate binding"/>
    <property type="evidence" value="ECO:0007669"/>
    <property type="project" value="UniProtKB-UniRule"/>
</dbReference>
<dbReference type="EMBL" id="AP009389">
    <property type="protein sequence ID" value="BAF59235.1"/>
    <property type="molecule type" value="Genomic_DNA"/>
</dbReference>
<dbReference type="GO" id="GO:0046872">
    <property type="term" value="F:metal ion binding"/>
    <property type="evidence" value="ECO:0007669"/>
    <property type="project" value="UniProtKB-KW"/>
</dbReference>
<comment type="similarity">
    <text evidence="2 10">Belongs to the class-V pyridoxal-phosphate-dependent aminotransferase family. NifS/IscS subfamily.</text>
</comment>
<keyword evidence="4 10" id="KW-0808">Transferase</keyword>
<dbReference type="SUPFAM" id="SSF53383">
    <property type="entry name" value="PLP-dependent transferases"/>
    <property type="match status" value="1"/>
</dbReference>
<evidence type="ECO:0000256" key="7">
    <source>
        <dbReference type="ARBA" id="ARBA00023004"/>
    </source>
</evidence>
<dbReference type="InterPro" id="IPR017772">
    <property type="entry name" value="Cys_deSase_NifS_bac/arc"/>
</dbReference>
<feature type="binding site" evidence="10">
    <location>
        <position position="151"/>
    </location>
    <ligand>
        <name>pyridoxal 5'-phosphate</name>
        <dbReference type="ChEBI" id="CHEBI:597326"/>
    </ligand>
</feature>
<dbReference type="KEGG" id="pth:PTH_1054"/>
<evidence type="ECO:0000256" key="6">
    <source>
        <dbReference type="ARBA" id="ARBA00022898"/>
    </source>
</evidence>
<dbReference type="HAMAP" id="MF_00331">
    <property type="entry name" value="Cys_desulf_IscS"/>
    <property type="match status" value="1"/>
</dbReference>
<dbReference type="eggNOG" id="COG1104">
    <property type="taxonomic scope" value="Bacteria"/>
</dbReference>
<dbReference type="AlphaFoldDB" id="A5D3E8"/>
<evidence type="ECO:0000256" key="3">
    <source>
        <dbReference type="ARBA" id="ARBA00022490"/>
    </source>
</evidence>
<feature type="binding site" evidence="10">
    <location>
        <position position="237"/>
    </location>
    <ligand>
        <name>pyridoxal 5'-phosphate</name>
        <dbReference type="ChEBI" id="CHEBI:597326"/>
    </ligand>
</feature>
<evidence type="ECO:0000256" key="10">
    <source>
        <dbReference type="HAMAP-Rule" id="MF_00331"/>
    </source>
</evidence>
<dbReference type="Gene3D" id="3.40.640.10">
    <property type="entry name" value="Type I PLP-dependent aspartate aminotransferase-like (Major domain)"/>
    <property type="match status" value="1"/>
</dbReference>
<dbReference type="Pfam" id="PF00266">
    <property type="entry name" value="Aminotran_5"/>
    <property type="match status" value="1"/>
</dbReference>
<sequence length="402" mass="43517">MRRVYFDHGVTTPLDPAVLEEMLPFLKEQFGNPSSFHWFGRPVRKAVEEAREKVAAAIGADPKEIVFTSGGTESVNIAIAGAVTANRNKGNHIITCTVEHHCSLNTCKGLARQGYEVTFVPVDSCGMVNVEQIASAITDRTILINIMHANNEVGTIQPVAEIGRLARERGIIFHTDACASFGKIPVNVEEMGADLLSVSAHKVYGPKGCGALYIRKGTRWSPVFHGGAQERLRRSGTENVPGIVGFGKAAEMAAAGLEEESARLKVLRDRVIRGVLGRFEHVQLTGHPEKRLPNHASFCFKFIEGESMLLSLDMQGVAASSGSACTAGSMEPSHVLTSMGISPVDAYGSLMVTLGKGNSEEEVDYFLETLEPIVKKLREMSPLCAFDHCETEEACISCTARK</sequence>
<comment type="subunit">
    <text evidence="10">Homodimer. Forms a heterotetramer with IscU, interacts with other sulfur acceptors.</text>
</comment>
<comment type="pathway">
    <text evidence="10">Cofactor biosynthesis; iron-sulfur cluster biosynthesis.</text>
</comment>
<dbReference type="GO" id="GO:0051537">
    <property type="term" value="F:2 iron, 2 sulfur cluster binding"/>
    <property type="evidence" value="ECO:0007669"/>
    <property type="project" value="UniProtKB-UniRule"/>
</dbReference>
<evidence type="ECO:0000256" key="2">
    <source>
        <dbReference type="ARBA" id="ARBA00006490"/>
    </source>
</evidence>
<feature type="active site" description="Cysteine persulfide intermediate" evidence="10">
    <location>
        <position position="325"/>
    </location>
</feature>
<feature type="modified residue" description="N6-(pyridoxal phosphate)lysine" evidence="10">
    <location>
        <position position="202"/>
    </location>
</feature>
<feature type="binding site" evidence="10">
    <location>
        <begin position="71"/>
        <end position="72"/>
    </location>
    <ligand>
        <name>pyridoxal 5'-phosphate</name>
        <dbReference type="ChEBI" id="CHEBI:597326"/>
    </ligand>
</feature>
<dbReference type="GO" id="GO:0005737">
    <property type="term" value="C:cytoplasm"/>
    <property type="evidence" value="ECO:0007669"/>
    <property type="project" value="UniProtKB-SubCell"/>
</dbReference>
<keyword evidence="13" id="KW-1185">Reference proteome</keyword>
<dbReference type="STRING" id="370438.PTH_1054"/>
<dbReference type="InterPro" id="IPR000192">
    <property type="entry name" value="Aminotrans_V_dom"/>
</dbReference>
<evidence type="ECO:0000256" key="1">
    <source>
        <dbReference type="ARBA" id="ARBA00001933"/>
    </source>
</evidence>
<evidence type="ECO:0000313" key="12">
    <source>
        <dbReference type="EMBL" id="BAF59235.1"/>
    </source>
</evidence>
<dbReference type="GO" id="GO:0044571">
    <property type="term" value="P:[2Fe-2S] cluster assembly"/>
    <property type="evidence" value="ECO:0007669"/>
    <property type="project" value="UniProtKB-UniRule"/>
</dbReference>
<dbReference type="InterPro" id="IPR015422">
    <property type="entry name" value="PyrdxlP-dep_Trfase_small"/>
</dbReference>
<dbReference type="Gene3D" id="3.90.1150.10">
    <property type="entry name" value="Aspartate Aminotransferase, domain 1"/>
    <property type="match status" value="1"/>
</dbReference>
<evidence type="ECO:0000256" key="8">
    <source>
        <dbReference type="ARBA" id="ARBA00023014"/>
    </source>
</evidence>
<evidence type="ECO:0000256" key="9">
    <source>
        <dbReference type="ARBA" id="ARBA00050776"/>
    </source>
</evidence>
<comment type="cofactor">
    <cofactor evidence="1 10">
        <name>pyridoxal 5'-phosphate</name>
        <dbReference type="ChEBI" id="CHEBI:597326"/>
    </cofactor>
</comment>
<evidence type="ECO:0000256" key="4">
    <source>
        <dbReference type="ARBA" id="ARBA00022679"/>
    </source>
</evidence>
<dbReference type="EC" id="2.8.1.7" evidence="10"/>
<evidence type="ECO:0000259" key="11">
    <source>
        <dbReference type="Pfam" id="PF00266"/>
    </source>
</evidence>
<dbReference type="NCBIfam" id="TIGR03402">
    <property type="entry name" value="FeS_nifS"/>
    <property type="match status" value="1"/>
</dbReference>
<keyword evidence="5 10" id="KW-0479">Metal-binding</keyword>
<dbReference type="NCBIfam" id="NF002806">
    <property type="entry name" value="PRK02948.1"/>
    <property type="match status" value="1"/>
</dbReference>
<keyword evidence="6 10" id="KW-0663">Pyridoxal phosphate</keyword>
<keyword evidence="3 10" id="KW-0963">Cytoplasm</keyword>
<keyword evidence="7 10" id="KW-0408">Iron</keyword>
<dbReference type="InterPro" id="IPR010240">
    <property type="entry name" value="Cys_deSase_IscS"/>
</dbReference>
<dbReference type="PANTHER" id="PTHR11601:SF34">
    <property type="entry name" value="CYSTEINE DESULFURASE"/>
    <property type="match status" value="1"/>
</dbReference>
<feature type="binding site" description="via persulfide group" evidence="10">
    <location>
        <position position="325"/>
    </location>
    <ligand>
        <name>[2Fe-2S] cluster</name>
        <dbReference type="ChEBI" id="CHEBI:190135"/>
        <note>ligand shared with IscU</note>
    </ligand>
</feature>
<dbReference type="PANTHER" id="PTHR11601">
    <property type="entry name" value="CYSTEINE DESULFURYLASE FAMILY MEMBER"/>
    <property type="match status" value="1"/>
</dbReference>
<feature type="binding site" evidence="10">
    <location>
        <begin position="199"/>
        <end position="201"/>
    </location>
    <ligand>
        <name>pyridoxal 5'-phosphate</name>
        <dbReference type="ChEBI" id="CHEBI:597326"/>
    </ligand>
</feature>
<proteinExistence type="inferred from homology"/>
<organism evidence="12 13">
    <name type="scientific">Pelotomaculum thermopropionicum (strain DSM 13744 / JCM 10971 / SI)</name>
    <dbReference type="NCBI Taxonomy" id="370438"/>
    <lineage>
        <taxon>Bacteria</taxon>
        <taxon>Bacillati</taxon>
        <taxon>Bacillota</taxon>
        <taxon>Clostridia</taxon>
        <taxon>Eubacteriales</taxon>
        <taxon>Desulfotomaculaceae</taxon>
        <taxon>Pelotomaculum</taxon>
    </lineage>
</organism>
<dbReference type="HOGENOM" id="CLU_003433_0_0_9"/>
<dbReference type="InterPro" id="IPR016454">
    <property type="entry name" value="Cysteine_dSase"/>
</dbReference>
<protein>
    <recommendedName>
        <fullName evidence="10">Cysteine desulfurase IscS</fullName>
        <ecNumber evidence="10">2.8.1.7</ecNumber>
    </recommendedName>
</protein>
<dbReference type="GO" id="GO:0031071">
    <property type="term" value="F:cysteine desulfurase activity"/>
    <property type="evidence" value="ECO:0007669"/>
    <property type="project" value="UniProtKB-UniRule"/>
</dbReference>
<keyword evidence="10" id="KW-0001">2Fe-2S</keyword>
<gene>
    <name evidence="12" type="primary">NifS</name>
    <name evidence="10" type="synonym">iscS</name>
    <name evidence="12" type="ordered locus">PTH_1054</name>
</gene>
<dbReference type="InterPro" id="IPR015421">
    <property type="entry name" value="PyrdxlP-dep_Trfase_major"/>
</dbReference>
<dbReference type="GO" id="GO:0006520">
    <property type="term" value="P:amino acid metabolic process"/>
    <property type="evidence" value="ECO:0007669"/>
    <property type="project" value="InterPro"/>
</dbReference>
<dbReference type="PIRSF" id="PIRSF005572">
    <property type="entry name" value="NifS"/>
    <property type="match status" value="1"/>
</dbReference>
<comment type="caution">
    <text evidence="10">Lacks conserved residue(s) required for the propagation of feature annotation.</text>
</comment>
<comment type="subcellular location">
    <subcellularLocation>
        <location evidence="10">Cytoplasm</location>
    </subcellularLocation>
</comment>
<dbReference type="FunFam" id="3.40.640.10:FF:000084">
    <property type="entry name" value="IscS-like cysteine desulfurase"/>
    <property type="match status" value="1"/>
</dbReference>
<dbReference type="InterPro" id="IPR015424">
    <property type="entry name" value="PyrdxlP-dep_Trfase"/>
</dbReference>
<accession>A5D3E8</accession>
<comment type="function">
    <text evidence="10">Master enzyme that delivers sulfur to a number of partners involved in Fe-S cluster assembly, tRNA modification or cofactor biosynthesis. Catalyzes the removal of elemental sulfur atoms from cysteine to produce alanine. Functions as a sulfur delivery protein for Fe-S cluster synthesis onto IscU, an Fe-S scaffold assembly protein, as well as other S acceptor proteins.</text>
</comment>
<evidence type="ECO:0000313" key="13">
    <source>
        <dbReference type="Proteomes" id="UP000006556"/>
    </source>
</evidence>
<keyword evidence="8 10" id="KW-0411">Iron-sulfur</keyword>
<dbReference type="Proteomes" id="UP000006556">
    <property type="component" value="Chromosome"/>
</dbReference>
<name>A5D3E8_PELTS</name>